<dbReference type="InterPro" id="IPR004896">
    <property type="entry name" value="PucC-rel"/>
</dbReference>
<reference evidence="7 8" key="1">
    <citation type="journal article" date="2011" name="Stand. Genomic Sci.">
        <title>Complete genome sequence of Rhodospirillum rubrum type strain (S1).</title>
        <authorList>
            <person name="Munk A.C."/>
            <person name="Copeland A."/>
            <person name="Lucas S."/>
            <person name="Lapidus A."/>
            <person name="Del Rio T.G."/>
            <person name="Barry K."/>
            <person name="Detter J.C."/>
            <person name="Hammon N."/>
            <person name="Israni S."/>
            <person name="Pitluck S."/>
            <person name="Brettin T."/>
            <person name="Bruce D."/>
            <person name="Han C."/>
            <person name="Tapia R."/>
            <person name="Gilna P."/>
            <person name="Schmutz J."/>
            <person name="Larimer F."/>
            <person name="Land M."/>
            <person name="Kyrpides N.C."/>
            <person name="Mavromatis K."/>
            <person name="Richardson P."/>
            <person name="Rohde M."/>
            <person name="Goker M."/>
            <person name="Klenk H.P."/>
            <person name="Zhang Y."/>
            <person name="Roberts G.P."/>
            <person name="Reslewic S."/>
            <person name="Schwartz D.C."/>
        </authorList>
    </citation>
    <scope>NUCLEOTIDE SEQUENCE [LARGE SCALE GENOMIC DNA]</scope>
    <source>
        <strain evidence="8">ATCC 11170 / ATH 1.1.1 / DSM 467 / LMG 4362 / NCIMB 8255 / S1</strain>
    </source>
</reference>
<keyword evidence="4 6" id="KW-1133">Transmembrane helix</keyword>
<evidence type="ECO:0000313" key="8">
    <source>
        <dbReference type="Proteomes" id="UP000001929"/>
    </source>
</evidence>
<dbReference type="Gene3D" id="1.20.1250.20">
    <property type="entry name" value="MFS general substrate transporter like domains"/>
    <property type="match status" value="1"/>
</dbReference>
<feature type="transmembrane region" description="Helical" evidence="6">
    <location>
        <begin position="362"/>
        <end position="382"/>
    </location>
</feature>
<dbReference type="AlphaFoldDB" id="Q2RWS3"/>
<protein>
    <submittedName>
        <fullName evidence="7">PUCC protein</fullName>
    </submittedName>
</protein>
<feature type="transmembrane region" description="Helical" evidence="6">
    <location>
        <begin position="295"/>
        <end position="317"/>
    </location>
</feature>
<keyword evidence="3 6" id="KW-0812">Transmembrane</keyword>
<evidence type="ECO:0000256" key="5">
    <source>
        <dbReference type="ARBA" id="ARBA00023136"/>
    </source>
</evidence>
<feature type="transmembrane region" description="Helical" evidence="6">
    <location>
        <begin position="438"/>
        <end position="458"/>
    </location>
</feature>
<name>Q2RWS3_RHORT</name>
<dbReference type="Proteomes" id="UP000001929">
    <property type="component" value="Chromosome"/>
</dbReference>
<evidence type="ECO:0000256" key="2">
    <source>
        <dbReference type="ARBA" id="ARBA00008412"/>
    </source>
</evidence>
<feature type="transmembrane region" description="Helical" evidence="6">
    <location>
        <begin position="265"/>
        <end position="283"/>
    </location>
</feature>
<feature type="transmembrane region" description="Helical" evidence="6">
    <location>
        <begin position="329"/>
        <end position="350"/>
    </location>
</feature>
<dbReference type="SUPFAM" id="SSF103473">
    <property type="entry name" value="MFS general substrate transporter"/>
    <property type="match status" value="1"/>
</dbReference>
<evidence type="ECO:0000313" key="7">
    <source>
        <dbReference type="EMBL" id="ABC21422.1"/>
    </source>
</evidence>
<comment type="similarity">
    <text evidence="2">Belongs to the PucC family.</text>
</comment>
<gene>
    <name evidence="7" type="ordered locus">Rru_A0618</name>
</gene>
<keyword evidence="8" id="KW-1185">Reference proteome</keyword>
<dbReference type="STRING" id="269796.Rru_A0618"/>
<dbReference type="PANTHER" id="PTHR23538">
    <property type="entry name" value="44.5 KD BACTERIOCHLOROPHYLL SYNTHASE SUBUNIT"/>
    <property type="match status" value="1"/>
</dbReference>
<feature type="transmembrane region" description="Helical" evidence="6">
    <location>
        <begin position="179"/>
        <end position="202"/>
    </location>
</feature>
<keyword evidence="5 6" id="KW-0472">Membrane</keyword>
<dbReference type="eggNOG" id="COG2814">
    <property type="taxonomic scope" value="Bacteria"/>
</dbReference>
<dbReference type="EMBL" id="CP000230">
    <property type="protein sequence ID" value="ABC21422.1"/>
    <property type="molecule type" value="Genomic_DNA"/>
</dbReference>
<evidence type="ECO:0000256" key="6">
    <source>
        <dbReference type="SAM" id="Phobius"/>
    </source>
</evidence>
<proteinExistence type="inferred from homology"/>
<dbReference type="CDD" id="cd06176">
    <property type="entry name" value="MFS_BCD_PucC-like"/>
    <property type="match status" value="1"/>
</dbReference>
<dbReference type="PATRIC" id="fig|269796.9.peg.673"/>
<dbReference type="InterPro" id="IPR026036">
    <property type="entry name" value="PucC"/>
</dbReference>
<feature type="transmembrane region" description="Helical" evidence="6">
    <location>
        <begin position="68"/>
        <end position="87"/>
    </location>
</feature>
<dbReference type="PANTHER" id="PTHR23538:SF1">
    <property type="entry name" value="44.5 KD BACTERIOCHLOROPHYLL SYNTHASE SUBUNIT"/>
    <property type="match status" value="1"/>
</dbReference>
<sequence length="480" mass="49854">MRGLNASLARRWLSVAPRFLPFADAATKELPLGRLLRLSLFQVTVGMAGVLLTGTLNRVMIVELGVPTWLVAVMVALPILFAPFRVLIGFRSDTHRSVLGWRRVPYIWMGTLLQFGGFAVMPFALFVLAGDTAAPLPPVVGELCAGVAFLLVGAGIHTTQTAGLALATDLAPEASRPRVVALLYVMLLIGMTVSSFGLGALLEDFSPLRLIQVVQGAAALTLVLNLVALWKQEARQPALTRPDAPRPSFSQRWGAFSTRGRPARLLCVVGLGTAGFTMQDILLEPYGGEILHLSVGATTMLTAMMATGTLVGFALAARALGRGAEPHRLAAYGLLAGIAAFCAVIFSGPLGSPVLFRAGSLLIGFGSGLFSVGTLTAAMALADETVSGMALGAWGAVQATATGAAVALGGGLRDGVSSLAAHGLLGEALTTAHTGYGFVYLVEVVLLFTTLAIIGPLVRTAGHRASQSSEGRFGLAEFPG</sequence>
<dbReference type="PhylomeDB" id="Q2RWS3"/>
<feature type="transmembrane region" description="Helical" evidence="6">
    <location>
        <begin position="35"/>
        <end position="56"/>
    </location>
</feature>
<feature type="transmembrane region" description="Helical" evidence="6">
    <location>
        <begin position="107"/>
        <end position="128"/>
    </location>
</feature>
<dbReference type="GO" id="GO:0016020">
    <property type="term" value="C:membrane"/>
    <property type="evidence" value="ECO:0007669"/>
    <property type="project" value="UniProtKB-SubCell"/>
</dbReference>
<comment type="subcellular location">
    <subcellularLocation>
        <location evidence="1">Membrane</location>
        <topology evidence="1">Multi-pass membrane protein</topology>
    </subcellularLocation>
</comment>
<organism evidence="7 8">
    <name type="scientific">Rhodospirillum rubrum (strain ATCC 11170 / ATH 1.1.1 / DSM 467 / LMG 4362 / NCIMB 8255 / S1)</name>
    <dbReference type="NCBI Taxonomy" id="269796"/>
    <lineage>
        <taxon>Bacteria</taxon>
        <taxon>Pseudomonadati</taxon>
        <taxon>Pseudomonadota</taxon>
        <taxon>Alphaproteobacteria</taxon>
        <taxon>Rhodospirillales</taxon>
        <taxon>Rhodospirillaceae</taxon>
        <taxon>Rhodospirillum</taxon>
    </lineage>
</organism>
<dbReference type="KEGG" id="rru:Rru_A0618"/>
<evidence type="ECO:0000256" key="1">
    <source>
        <dbReference type="ARBA" id="ARBA00004141"/>
    </source>
</evidence>
<dbReference type="RefSeq" id="WP_011388376.1">
    <property type="nucleotide sequence ID" value="NC_007643.1"/>
</dbReference>
<dbReference type="HOGENOM" id="CLU_030017_0_0_5"/>
<evidence type="ECO:0000256" key="3">
    <source>
        <dbReference type="ARBA" id="ARBA00022692"/>
    </source>
</evidence>
<accession>Q2RWS3</accession>
<dbReference type="PIRSF" id="PIRSF016565">
    <property type="entry name" value="PucC"/>
    <property type="match status" value="1"/>
</dbReference>
<feature type="transmembrane region" description="Helical" evidence="6">
    <location>
        <begin position="148"/>
        <end position="167"/>
    </location>
</feature>
<feature type="transmembrane region" description="Helical" evidence="6">
    <location>
        <begin position="208"/>
        <end position="230"/>
    </location>
</feature>
<dbReference type="InterPro" id="IPR036259">
    <property type="entry name" value="MFS_trans_sf"/>
</dbReference>
<dbReference type="EnsemblBacteria" id="ABC21422">
    <property type="protein sequence ID" value="ABC21422"/>
    <property type="gene ID" value="Rru_A0618"/>
</dbReference>
<feature type="transmembrane region" description="Helical" evidence="6">
    <location>
        <begin position="389"/>
        <end position="409"/>
    </location>
</feature>
<dbReference type="Pfam" id="PF03209">
    <property type="entry name" value="PUCC"/>
    <property type="match status" value="1"/>
</dbReference>
<evidence type="ECO:0000256" key="4">
    <source>
        <dbReference type="ARBA" id="ARBA00022989"/>
    </source>
</evidence>